<dbReference type="EMBL" id="JAWRCN010000001">
    <property type="protein sequence ID" value="MDW6017937.1"/>
    <property type="molecule type" value="Genomic_DNA"/>
</dbReference>
<proteinExistence type="predicted"/>
<sequence>MKHFISVHTVCARNASNTAFIGADMAASIADRKISKQGKDI</sequence>
<keyword evidence="2" id="KW-1185">Reference proteome</keyword>
<gene>
    <name evidence="1" type="ORF">SBW85_09175</name>
</gene>
<dbReference type="Proteomes" id="UP001272325">
    <property type="component" value="Unassembled WGS sequence"/>
</dbReference>
<accession>A0ABU4IH96</accession>
<name>A0ABU4IH96_9VIBR</name>
<protein>
    <submittedName>
        <fullName evidence="1">Uncharacterized protein</fullName>
    </submittedName>
</protein>
<comment type="caution">
    <text evidence="1">The sequence shown here is derived from an EMBL/GenBank/DDBJ whole genome shotgun (WGS) entry which is preliminary data.</text>
</comment>
<reference evidence="1 2" key="1">
    <citation type="submission" date="2023-11" db="EMBL/GenBank/DDBJ databases">
        <title>Plant-associative lifestyle of Vibrio porteresiae and its evolutionary dynamics.</title>
        <authorList>
            <person name="Rameshkumar N."/>
            <person name="Kirti K."/>
        </authorList>
    </citation>
    <scope>NUCLEOTIDE SEQUENCE [LARGE SCALE GENOMIC DNA]</scope>
    <source>
        <strain evidence="1 2">MSSRF60</strain>
    </source>
</reference>
<evidence type="ECO:0000313" key="2">
    <source>
        <dbReference type="Proteomes" id="UP001272325"/>
    </source>
</evidence>
<dbReference type="RefSeq" id="WP_261881153.1">
    <property type="nucleotide sequence ID" value="NZ_AP024893.1"/>
</dbReference>
<organism evidence="1 2">
    <name type="scientific">Vibrio plantisponsor</name>
    <dbReference type="NCBI Taxonomy" id="664643"/>
    <lineage>
        <taxon>Bacteria</taxon>
        <taxon>Pseudomonadati</taxon>
        <taxon>Pseudomonadota</taxon>
        <taxon>Gammaproteobacteria</taxon>
        <taxon>Vibrionales</taxon>
        <taxon>Vibrionaceae</taxon>
        <taxon>Vibrio</taxon>
    </lineage>
</organism>
<evidence type="ECO:0000313" key="1">
    <source>
        <dbReference type="EMBL" id="MDW6017937.1"/>
    </source>
</evidence>